<dbReference type="InterPro" id="IPR036631">
    <property type="entry name" value="MGMT_N_sf"/>
</dbReference>
<dbReference type="FunFam" id="1.10.10.10:FF:000214">
    <property type="entry name" value="Methylated-DNA--protein-cysteine methyltransferase"/>
    <property type="match status" value="1"/>
</dbReference>
<keyword evidence="12" id="KW-1185">Reference proteome</keyword>
<feature type="domain" description="Methylguanine DNA methyltransferase ribonuclease-like" evidence="10">
    <location>
        <begin position="16"/>
        <end position="77"/>
    </location>
</feature>
<dbReference type="STRING" id="701521.PECL_1649"/>
<evidence type="ECO:0000256" key="4">
    <source>
        <dbReference type="ARBA" id="ARBA00022603"/>
    </source>
</evidence>
<dbReference type="InterPro" id="IPR036217">
    <property type="entry name" value="MethylDNA_cys_MeTrfase_DNAb"/>
</dbReference>
<dbReference type="eggNOG" id="COG0350">
    <property type="taxonomic scope" value="Bacteria"/>
</dbReference>
<dbReference type="GO" id="GO:0006281">
    <property type="term" value="P:DNA repair"/>
    <property type="evidence" value="ECO:0007669"/>
    <property type="project" value="UniProtKB-KW"/>
</dbReference>
<dbReference type="GO" id="GO:0032259">
    <property type="term" value="P:methylation"/>
    <property type="evidence" value="ECO:0007669"/>
    <property type="project" value="UniProtKB-KW"/>
</dbReference>
<dbReference type="Pfam" id="PF01035">
    <property type="entry name" value="DNA_binding_1"/>
    <property type="match status" value="1"/>
</dbReference>
<dbReference type="Proteomes" id="UP000005444">
    <property type="component" value="Chromosome"/>
</dbReference>
<dbReference type="GO" id="GO:0003908">
    <property type="term" value="F:methylated-DNA-[protein]-cysteine S-methyltransferase activity"/>
    <property type="evidence" value="ECO:0007669"/>
    <property type="project" value="UniProtKB-EC"/>
</dbReference>
<evidence type="ECO:0000256" key="7">
    <source>
        <dbReference type="ARBA" id="ARBA00023204"/>
    </source>
</evidence>
<dbReference type="SUPFAM" id="SSF46767">
    <property type="entry name" value="Methylated DNA-protein cysteine methyltransferase, C-terminal domain"/>
    <property type="match status" value="1"/>
</dbReference>
<comment type="catalytic activity">
    <reaction evidence="1">
        <text>a 4-O-methyl-thymidine in DNA + L-cysteinyl-[protein] = a thymidine in DNA + S-methyl-L-cysteinyl-[protein]</text>
        <dbReference type="Rhea" id="RHEA:53428"/>
        <dbReference type="Rhea" id="RHEA-COMP:10131"/>
        <dbReference type="Rhea" id="RHEA-COMP:10132"/>
        <dbReference type="Rhea" id="RHEA-COMP:13555"/>
        <dbReference type="Rhea" id="RHEA-COMP:13556"/>
        <dbReference type="ChEBI" id="CHEBI:29950"/>
        <dbReference type="ChEBI" id="CHEBI:82612"/>
        <dbReference type="ChEBI" id="CHEBI:137386"/>
        <dbReference type="ChEBI" id="CHEBI:137387"/>
        <dbReference type="EC" id="2.1.1.63"/>
    </reaction>
</comment>
<dbReference type="InterPro" id="IPR014048">
    <property type="entry name" value="MethylDNA_cys_MeTrfase_DNA-bd"/>
</dbReference>
<dbReference type="Pfam" id="PF02870">
    <property type="entry name" value="Methyltransf_1N"/>
    <property type="match status" value="1"/>
</dbReference>
<accession>G8PAZ8</accession>
<dbReference type="EMBL" id="CP003137">
    <property type="protein sequence ID" value="AEV95866.1"/>
    <property type="molecule type" value="Genomic_DNA"/>
</dbReference>
<dbReference type="EC" id="2.1.1.63" evidence="3"/>
<keyword evidence="6" id="KW-0227">DNA damage</keyword>
<dbReference type="NCBIfam" id="TIGR00589">
    <property type="entry name" value="ogt"/>
    <property type="match status" value="1"/>
</dbReference>
<dbReference type="InterPro" id="IPR001497">
    <property type="entry name" value="MethylDNA_cys_MeTrfase_AS"/>
</dbReference>
<reference evidence="11 12" key="1">
    <citation type="journal article" date="2012" name="J. Bacteriol.">
        <title>Complete Genome Sequence of the Beer Spoilage Organism Pediococcus claussenii ATCC BAA-344T.</title>
        <authorList>
            <person name="Pittet V."/>
            <person name="Abegunde T."/>
            <person name="Marfleet T."/>
            <person name="Haakensen M."/>
            <person name="Morrow K."/>
            <person name="Jayaprakash T."/>
            <person name="Schroeder K."/>
            <person name="Trost B."/>
            <person name="Byrns S."/>
            <person name="Bergsveinson J."/>
            <person name="Kusalik A."/>
            <person name="Ziola B."/>
        </authorList>
    </citation>
    <scope>NUCLEOTIDE SEQUENCE [LARGE SCALE GENOMIC DNA]</scope>
    <source>
        <strain evidence="11 12">ATCC BAA-344</strain>
    </source>
</reference>
<evidence type="ECO:0000256" key="5">
    <source>
        <dbReference type="ARBA" id="ARBA00022679"/>
    </source>
</evidence>
<comment type="similarity">
    <text evidence="2">Belongs to the MGMT family.</text>
</comment>
<dbReference type="InterPro" id="IPR008332">
    <property type="entry name" value="MethylG_MeTrfase_N"/>
</dbReference>
<dbReference type="Gene3D" id="1.10.10.10">
    <property type="entry name" value="Winged helix-like DNA-binding domain superfamily/Winged helix DNA-binding domain"/>
    <property type="match status" value="1"/>
</dbReference>
<dbReference type="InterPro" id="IPR036388">
    <property type="entry name" value="WH-like_DNA-bd_sf"/>
</dbReference>
<dbReference type="PANTHER" id="PTHR10815:SF12">
    <property type="entry name" value="METHYLATED-DNA--PROTEIN-CYSTEINE METHYLTRANSFERASE, INDUCIBLE"/>
    <property type="match status" value="1"/>
</dbReference>
<evidence type="ECO:0000259" key="9">
    <source>
        <dbReference type="Pfam" id="PF01035"/>
    </source>
</evidence>
<organism evidence="11 12">
    <name type="scientific">Pediococcus claussenii (strain ATCC BAA-344 / DSM 14800 / JCM 18046 / KCTC 3811 / LMG 21948 / P06)</name>
    <dbReference type="NCBI Taxonomy" id="701521"/>
    <lineage>
        <taxon>Bacteria</taxon>
        <taxon>Bacillati</taxon>
        <taxon>Bacillota</taxon>
        <taxon>Bacilli</taxon>
        <taxon>Lactobacillales</taxon>
        <taxon>Lactobacillaceae</taxon>
        <taxon>Pediococcus</taxon>
    </lineage>
</organism>
<evidence type="ECO:0000256" key="8">
    <source>
        <dbReference type="ARBA" id="ARBA00049348"/>
    </source>
</evidence>
<evidence type="ECO:0000256" key="3">
    <source>
        <dbReference type="ARBA" id="ARBA00011918"/>
    </source>
</evidence>
<dbReference type="AlphaFoldDB" id="G8PAZ8"/>
<dbReference type="RefSeq" id="WP_014216060.1">
    <property type="nucleotide sequence ID" value="NC_016605.1"/>
</dbReference>
<dbReference type="SUPFAM" id="SSF53155">
    <property type="entry name" value="Methylated DNA-protein cysteine methyltransferase domain"/>
    <property type="match status" value="1"/>
</dbReference>
<keyword evidence="7" id="KW-0234">DNA repair</keyword>
<keyword evidence="5" id="KW-0808">Transferase</keyword>
<dbReference type="PANTHER" id="PTHR10815">
    <property type="entry name" value="METHYLATED-DNA--PROTEIN-CYSTEINE METHYLTRANSFERASE"/>
    <property type="match status" value="1"/>
</dbReference>
<dbReference type="HOGENOM" id="CLU_000445_52_2_9"/>
<feature type="domain" description="Methylated-DNA-[protein]-cysteine S-methyltransferase DNA binding" evidence="9">
    <location>
        <begin position="83"/>
        <end position="161"/>
    </location>
</feature>
<comment type="catalytic activity">
    <reaction evidence="8">
        <text>a 6-O-methyl-2'-deoxyguanosine in DNA + L-cysteinyl-[protein] = S-methyl-L-cysteinyl-[protein] + a 2'-deoxyguanosine in DNA</text>
        <dbReference type="Rhea" id="RHEA:24000"/>
        <dbReference type="Rhea" id="RHEA-COMP:10131"/>
        <dbReference type="Rhea" id="RHEA-COMP:10132"/>
        <dbReference type="Rhea" id="RHEA-COMP:11367"/>
        <dbReference type="Rhea" id="RHEA-COMP:11368"/>
        <dbReference type="ChEBI" id="CHEBI:29950"/>
        <dbReference type="ChEBI" id="CHEBI:82612"/>
        <dbReference type="ChEBI" id="CHEBI:85445"/>
        <dbReference type="ChEBI" id="CHEBI:85448"/>
        <dbReference type="EC" id="2.1.1.63"/>
    </reaction>
</comment>
<evidence type="ECO:0000259" key="10">
    <source>
        <dbReference type="Pfam" id="PF02870"/>
    </source>
</evidence>
<evidence type="ECO:0000256" key="6">
    <source>
        <dbReference type="ARBA" id="ARBA00022763"/>
    </source>
</evidence>
<protein>
    <recommendedName>
        <fullName evidence="3">methylated-DNA--[protein]-cysteine S-methyltransferase</fullName>
        <ecNumber evidence="3">2.1.1.63</ecNumber>
    </recommendedName>
</protein>
<dbReference type="Gene3D" id="3.30.160.70">
    <property type="entry name" value="Methylated DNA-protein cysteine methyltransferase domain"/>
    <property type="match status" value="1"/>
</dbReference>
<dbReference type="CDD" id="cd06445">
    <property type="entry name" value="ATase"/>
    <property type="match status" value="1"/>
</dbReference>
<gene>
    <name evidence="11" type="primary">adaB</name>
    <name evidence="11" type="ordered locus">PECL_1649</name>
</gene>
<sequence>MEAYYTRIFANQSEYYLISTQKGLLFVGSPNADLKEVEKFYPDIDLIESDEFNQDAATQIIDYLNGKRDNFNLKLDIESGTKLQQEVWNNLQLIPRGTTVTYTELAKRVGHPDAVRAVASAVGKNPLMVVIPCHRVIRKDGSVGEYRGGSAMKRRLLAMESGTKL</sequence>
<dbReference type="PROSITE" id="PS00374">
    <property type="entry name" value="MGMT"/>
    <property type="match status" value="1"/>
</dbReference>
<keyword evidence="4 11" id="KW-0489">Methyltransferase</keyword>
<dbReference type="KEGG" id="pce:PECL_1649"/>
<name>G8PAZ8_PEDCP</name>
<evidence type="ECO:0000313" key="12">
    <source>
        <dbReference type="Proteomes" id="UP000005444"/>
    </source>
</evidence>
<proteinExistence type="inferred from homology"/>
<evidence type="ECO:0000256" key="1">
    <source>
        <dbReference type="ARBA" id="ARBA00001286"/>
    </source>
</evidence>
<evidence type="ECO:0000256" key="2">
    <source>
        <dbReference type="ARBA" id="ARBA00008711"/>
    </source>
</evidence>
<dbReference type="PATRIC" id="fig|701521.8.peg.1550"/>
<evidence type="ECO:0000313" key="11">
    <source>
        <dbReference type="EMBL" id="AEV95866.1"/>
    </source>
</evidence>